<reference evidence="4" key="2">
    <citation type="submission" date="2019-09" db="UniProtKB">
        <authorList>
            <consortium name="WormBaseParasite"/>
        </authorList>
    </citation>
    <scope>IDENTIFICATION</scope>
</reference>
<dbReference type="Proteomes" id="UP000050761">
    <property type="component" value="Unassembled WGS sequence"/>
</dbReference>
<accession>A0A3P7WYW3</accession>
<organism evidence="3 4">
    <name type="scientific">Heligmosomoides polygyrus</name>
    <name type="common">Parasitic roundworm</name>
    <dbReference type="NCBI Taxonomy" id="6339"/>
    <lineage>
        <taxon>Eukaryota</taxon>
        <taxon>Metazoa</taxon>
        <taxon>Ecdysozoa</taxon>
        <taxon>Nematoda</taxon>
        <taxon>Chromadorea</taxon>
        <taxon>Rhabditida</taxon>
        <taxon>Rhabditina</taxon>
        <taxon>Rhabditomorpha</taxon>
        <taxon>Strongyloidea</taxon>
        <taxon>Heligmosomidae</taxon>
        <taxon>Heligmosomoides</taxon>
    </lineage>
</organism>
<evidence type="ECO:0000256" key="1">
    <source>
        <dbReference type="SAM" id="MobiDB-lite"/>
    </source>
</evidence>
<evidence type="ECO:0000313" key="4">
    <source>
        <dbReference type="WBParaSite" id="HPBE_0000580801-mRNA-1"/>
    </source>
</evidence>
<sequence>MSYGNSIYNDWHRLRHEHNTLIKALPKLPEPEELLRKIVQCCRDVMFYSAILDQLHGDIPIVSQSQQRWGELERDAQILECRAENCELRFLNLRQTLRTLYAAVPLLIATSKMSKDAWRSMVDMPQSYYDAEGRKHKLPVAHDIMETIIADQLSAVQDFLAALRNMRTTLLNEERAQRDTMQQKLEQSISSMQQTIAELSGKIDSVSSLCQDVKSIATSVAELQKRADDSREPVEPDGASMEVVEPELTDEEKETLHFTRRSLLARIHVLEIRIGNLQREQPCKPRLFQAGFTKDEAARMRCAFCGTRGKHYSDQCLRVRDSTRRRIRLRDRARCRMCLEIACNSDADSCPNYWIMCFHCERMGHHSAICDWPDRAQELQEEIDDASREIVASKKKISVINRKLGLQDDV</sequence>
<name>A0A183FGL3_HELPZ</name>
<gene>
    <name evidence="2" type="ORF">HPBE_LOCUS5809</name>
</gene>
<accession>A0A183FGL3</accession>
<dbReference type="EMBL" id="UZAH01025545">
    <property type="protein sequence ID" value="VDO65896.1"/>
    <property type="molecule type" value="Genomic_DNA"/>
</dbReference>
<proteinExistence type="predicted"/>
<dbReference type="AlphaFoldDB" id="A0A183FGL3"/>
<evidence type="ECO:0000313" key="3">
    <source>
        <dbReference type="Proteomes" id="UP000050761"/>
    </source>
</evidence>
<feature type="region of interest" description="Disordered" evidence="1">
    <location>
        <begin position="226"/>
        <end position="246"/>
    </location>
</feature>
<evidence type="ECO:0000313" key="2">
    <source>
        <dbReference type="EMBL" id="VDO65896.1"/>
    </source>
</evidence>
<dbReference type="WBParaSite" id="HPBE_0000580801-mRNA-1">
    <property type="protein sequence ID" value="HPBE_0000580801-mRNA-1"/>
    <property type="gene ID" value="HPBE_0000580801"/>
</dbReference>
<protein>
    <submittedName>
        <fullName evidence="4">CCHC-type domain-containing protein</fullName>
    </submittedName>
</protein>
<dbReference type="OrthoDB" id="5861204at2759"/>
<reference evidence="2 3" key="1">
    <citation type="submission" date="2018-11" db="EMBL/GenBank/DDBJ databases">
        <authorList>
            <consortium name="Pathogen Informatics"/>
        </authorList>
    </citation>
    <scope>NUCLEOTIDE SEQUENCE [LARGE SCALE GENOMIC DNA]</scope>
</reference>
<keyword evidence="3" id="KW-1185">Reference proteome</keyword>